<proteinExistence type="predicted"/>
<dbReference type="CDD" id="cd00761">
    <property type="entry name" value="Glyco_tranf_GTA_type"/>
    <property type="match status" value="1"/>
</dbReference>
<dbReference type="PANTHER" id="PTHR43685">
    <property type="entry name" value="GLYCOSYLTRANSFERASE"/>
    <property type="match status" value="1"/>
</dbReference>
<evidence type="ECO:0000313" key="3">
    <source>
        <dbReference type="Proteomes" id="UP000755104"/>
    </source>
</evidence>
<dbReference type="InterPro" id="IPR050834">
    <property type="entry name" value="Glycosyltransf_2"/>
</dbReference>
<reference evidence="2 3" key="1">
    <citation type="submission" date="2021-08" db="EMBL/GenBank/DDBJ databases">
        <title>Comparative Genomics Analysis of the Genus Qipengyuania Reveals Extensive Genetic Diversity and Metabolic Versatility, Including the Description of Fifteen Novel Species.</title>
        <authorList>
            <person name="Liu Y."/>
        </authorList>
    </citation>
    <scope>NUCLEOTIDE SEQUENCE [LARGE SCALE GENOMIC DNA]</scope>
    <source>
        <strain evidence="2 3">6D47A</strain>
    </source>
</reference>
<sequence>MSIRSEAITETTPEISVIIPVWNGERRIAGGLEALQQQTLAPEMFEVIVVDNGSTDSTAEIVKRFANVRLLGEKRPGSYRARNHAVANARGRFVLFTDDDCIPDKDWVEKALEHARRHGENALIGGHIKLFRTDGGSDTLLRYEQTSYFKQEWYLANERCVTANWLCSRALLDKVGGFNGELFSGGDMDCAKRIARSGAALIYAPDMAVNHPSRARLGAILSKKRRVLGGRWQRENRKSFFGMARMLVHEMLGEMRWLRRPDINPERDFALVAVPFAIFLASGYEAARLRLGFPPQRQ</sequence>
<dbReference type="EMBL" id="JAIGNO010000011">
    <property type="protein sequence ID" value="MBX7483641.1"/>
    <property type="molecule type" value="Genomic_DNA"/>
</dbReference>
<accession>A0ABS7J8K0</accession>
<dbReference type="SUPFAM" id="SSF53448">
    <property type="entry name" value="Nucleotide-diphospho-sugar transferases"/>
    <property type="match status" value="1"/>
</dbReference>
<feature type="domain" description="Glycosyltransferase 2-like" evidence="1">
    <location>
        <begin position="16"/>
        <end position="175"/>
    </location>
</feature>
<dbReference type="Proteomes" id="UP000755104">
    <property type="component" value="Unassembled WGS sequence"/>
</dbReference>
<keyword evidence="3" id="KW-1185">Reference proteome</keyword>
<dbReference type="InterPro" id="IPR001173">
    <property type="entry name" value="Glyco_trans_2-like"/>
</dbReference>
<evidence type="ECO:0000259" key="1">
    <source>
        <dbReference type="Pfam" id="PF00535"/>
    </source>
</evidence>
<dbReference type="Pfam" id="PF00535">
    <property type="entry name" value="Glycos_transf_2"/>
    <property type="match status" value="1"/>
</dbReference>
<dbReference type="Gene3D" id="3.90.550.10">
    <property type="entry name" value="Spore Coat Polysaccharide Biosynthesis Protein SpsA, Chain A"/>
    <property type="match status" value="1"/>
</dbReference>
<organism evidence="2 3">
    <name type="scientific">Qipengyuania qiaonensis</name>
    <dbReference type="NCBI Taxonomy" id="2867240"/>
    <lineage>
        <taxon>Bacteria</taxon>
        <taxon>Pseudomonadati</taxon>
        <taxon>Pseudomonadota</taxon>
        <taxon>Alphaproteobacteria</taxon>
        <taxon>Sphingomonadales</taxon>
        <taxon>Erythrobacteraceae</taxon>
        <taxon>Qipengyuania</taxon>
    </lineage>
</organism>
<dbReference type="RefSeq" id="WP_221559652.1">
    <property type="nucleotide sequence ID" value="NZ_JAIGNO010000011.1"/>
</dbReference>
<dbReference type="InterPro" id="IPR029044">
    <property type="entry name" value="Nucleotide-diphossugar_trans"/>
</dbReference>
<evidence type="ECO:0000313" key="2">
    <source>
        <dbReference type="EMBL" id="MBX7483641.1"/>
    </source>
</evidence>
<dbReference type="PANTHER" id="PTHR43685:SF2">
    <property type="entry name" value="GLYCOSYLTRANSFERASE 2-LIKE DOMAIN-CONTAINING PROTEIN"/>
    <property type="match status" value="1"/>
</dbReference>
<comment type="caution">
    <text evidence="2">The sequence shown here is derived from an EMBL/GenBank/DDBJ whole genome shotgun (WGS) entry which is preliminary data.</text>
</comment>
<gene>
    <name evidence="2" type="ORF">K3174_13985</name>
</gene>
<protein>
    <submittedName>
        <fullName evidence="2">Glycosyltransferase family 2 protein</fullName>
    </submittedName>
</protein>
<name>A0ABS7J8K0_9SPHN</name>